<dbReference type="CDD" id="cd00082">
    <property type="entry name" value="HisKA"/>
    <property type="match status" value="1"/>
</dbReference>
<dbReference type="Pfam" id="PF00672">
    <property type="entry name" value="HAMP"/>
    <property type="match status" value="1"/>
</dbReference>
<evidence type="ECO:0000256" key="2">
    <source>
        <dbReference type="ARBA" id="ARBA00004370"/>
    </source>
</evidence>
<dbReference type="Pfam" id="PF00512">
    <property type="entry name" value="HisKA"/>
    <property type="match status" value="1"/>
</dbReference>
<reference evidence="14 15" key="1">
    <citation type="journal article" date="2017" name="ISME J.">
        <title>Energy and carbon metabolisms in a deep terrestrial subsurface fluid microbial community.</title>
        <authorList>
            <person name="Momper L."/>
            <person name="Jungbluth S.P."/>
            <person name="Lee M.D."/>
            <person name="Amend J.P."/>
        </authorList>
    </citation>
    <scope>NUCLEOTIDE SEQUENCE [LARGE SCALE GENOMIC DNA]</scope>
    <source>
        <strain evidence="14">SURF_5</strain>
    </source>
</reference>
<dbReference type="PROSITE" id="PS50109">
    <property type="entry name" value="HIS_KIN"/>
    <property type="match status" value="1"/>
</dbReference>
<keyword evidence="11" id="KW-0472">Membrane</keyword>
<dbReference type="SUPFAM" id="SSF47384">
    <property type="entry name" value="Homodimeric domain of signal transducing histidine kinase"/>
    <property type="match status" value="1"/>
</dbReference>
<keyword evidence="4" id="KW-0597">Phosphoprotein</keyword>
<dbReference type="PANTHER" id="PTHR43065:SF10">
    <property type="entry name" value="PEROXIDE STRESS-ACTIVATED HISTIDINE KINASE MAK3"/>
    <property type="match status" value="1"/>
</dbReference>
<feature type="transmembrane region" description="Helical" evidence="11">
    <location>
        <begin position="202"/>
        <end position="225"/>
    </location>
</feature>
<dbReference type="GO" id="GO:0016020">
    <property type="term" value="C:membrane"/>
    <property type="evidence" value="ECO:0007669"/>
    <property type="project" value="UniProtKB-SubCell"/>
</dbReference>
<evidence type="ECO:0000313" key="15">
    <source>
        <dbReference type="Proteomes" id="UP000265882"/>
    </source>
</evidence>
<dbReference type="GO" id="GO:0000155">
    <property type="term" value="F:phosphorelay sensor kinase activity"/>
    <property type="evidence" value="ECO:0007669"/>
    <property type="project" value="InterPro"/>
</dbReference>
<dbReference type="SMART" id="SM00388">
    <property type="entry name" value="HisKA"/>
    <property type="match status" value="1"/>
</dbReference>
<dbReference type="EMBL" id="QZKU01000086">
    <property type="protein sequence ID" value="RJP19701.1"/>
    <property type="molecule type" value="Genomic_DNA"/>
</dbReference>
<keyword evidence="11" id="KW-1133">Transmembrane helix</keyword>
<protein>
    <recommendedName>
        <fullName evidence="3">histidine kinase</fullName>
        <ecNumber evidence="3">2.7.13.3</ecNumber>
    </recommendedName>
</protein>
<dbReference type="InterPro" id="IPR003594">
    <property type="entry name" value="HATPase_dom"/>
</dbReference>
<dbReference type="AlphaFoldDB" id="A0A3A4NVV3"/>
<dbReference type="InterPro" id="IPR003661">
    <property type="entry name" value="HisK_dim/P_dom"/>
</dbReference>
<dbReference type="SUPFAM" id="SSF55874">
    <property type="entry name" value="ATPase domain of HSP90 chaperone/DNA topoisomerase II/histidine kinase"/>
    <property type="match status" value="1"/>
</dbReference>
<dbReference type="EC" id="2.7.13.3" evidence="3"/>
<evidence type="ECO:0000256" key="1">
    <source>
        <dbReference type="ARBA" id="ARBA00000085"/>
    </source>
</evidence>
<keyword evidence="8" id="KW-0067">ATP-binding</keyword>
<feature type="transmembrane region" description="Helical" evidence="11">
    <location>
        <begin position="14"/>
        <end position="36"/>
    </location>
</feature>
<keyword evidence="5" id="KW-0808">Transferase</keyword>
<feature type="domain" description="HAMP" evidence="13">
    <location>
        <begin position="228"/>
        <end position="275"/>
    </location>
</feature>
<dbReference type="InterPro" id="IPR003660">
    <property type="entry name" value="HAMP_dom"/>
</dbReference>
<accession>A0A3A4NVV3</accession>
<gene>
    <name evidence="14" type="ORF">C4520_12545</name>
</gene>
<dbReference type="InterPro" id="IPR036097">
    <property type="entry name" value="HisK_dim/P_sf"/>
</dbReference>
<dbReference type="Gene3D" id="3.30.450.290">
    <property type="match status" value="1"/>
</dbReference>
<evidence type="ECO:0000256" key="9">
    <source>
        <dbReference type="ARBA" id="ARBA00023012"/>
    </source>
</evidence>
<dbReference type="InterPro" id="IPR036890">
    <property type="entry name" value="HATPase_C_sf"/>
</dbReference>
<evidence type="ECO:0000256" key="3">
    <source>
        <dbReference type="ARBA" id="ARBA00012438"/>
    </source>
</evidence>
<dbReference type="PANTHER" id="PTHR43065">
    <property type="entry name" value="SENSOR HISTIDINE KINASE"/>
    <property type="match status" value="1"/>
</dbReference>
<name>A0A3A4NVV3_ABYX5</name>
<keyword evidence="7" id="KW-0418">Kinase</keyword>
<dbReference type="CDD" id="cd06225">
    <property type="entry name" value="HAMP"/>
    <property type="match status" value="1"/>
</dbReference>
<dbReference type="Gene3D" id="6.10.340.10">
    <property type="match status" value="1"/>
</dbReference>
<evidence type="ECO:0000256" key="6">
    <source>
        <dbReference type="ARBA" id="ARBA00022741"/>
    </source>
</evidence>
<dbReference type="PROSITE" id="PS50885">
    <property type="entry name" value="HAMP"/>
    <property type="match status" value="1"/>
</dbReference>
<dbReference type="SMART" id="SM00304">
    <property type="entry name" value="HAMP"/>
    <property type="match status" value="1"/>
</dbReference>
<sequence length="559" mass="61867">MSLVTKLFSVSNSLAVKLIVCVVGSVVLIFGVFGYINVQNSRRHLEGLVLTSAQGVGDIVKRSTRLSMLRNGRDELYHMIKQIGNEPGIRRIRILNKEGKITFSTDENEVNTFVDKKAEACYACHTYEQPLVKLSRPDRARIFRENGGERLLGLIQPIENEPDCYTAPCHVHSETKKVLGVFDINLSLAKVDENISQYQRNIALNLLVVMIAVSGVSAGFVWLMIYGPVKKLIMGTKRIAMGDMDYVIETKSVDELGLLALSFNKMTRDLKKAQDEITEWTKTLEDRVAMKTNELQKANDLILQAEKLASIGRLAAIVAHELNNPLAGIVAYSKLLLKRMDNNTFSESSYAKSREIITMMMREALRCGDIVKNLLQFSRQSDLMFASEDICVIIRESVRLVEHLVTIRNIELQFELSEGIPAVSCDSQKIKQVLLALLINACDAVAEDGVVRVGCRWLAAVKAVEISVQDNGIGMEEETLRHIFEPFFTTKEEGNGVGLGLAVAHSIVERHGGAISVKSVVNEGTEFKITLPIAPAHKNEHSIVGTEDAAGFGEGDLLP</sequence>
<evidence type="ECO:0000256" key="4">
    <source>
        <dbReference type="ARBA" id="ARBA00022553"/>
    </source>
</evidence>
<evidence type="ECO:0000256" key="11">
    <source>
        <dbReference type="SAM" id="Phobius"/>
    </source>
</evidence>
<evidence type="ECO:0000256" key="8">
    <source>
        <dbReference type="ARBA" id="ARBA00022840"/>
    </source>
</evidence>
<dbReference type="InterPro" id="IPR005467">
    <property type="entry name" value="His_kinase_dom"/>
</dbReference>
<dbReference type="Proteomes" id="UP000265882">
    <property type="component" value="Unassembled WGS sequence"/>
</dbReference>
<feature type="coiled-coil region" evidence="10">
    <location>
        <begin position="263"/>
        <end position="308"/>
    </location>
</feature>
<comment type="subcellular location">
    <subcellularLocation>
        <location evidence="2">Membrane</location>
    </subcellularLocation>
</comment>
<dbReference type="Gene3D" id="1.10.287.130">
    <property type="match status" value="1"/>
</dbReference>
<organism evidence="14 15">
    <name type="scientific">Abyssobacteria bacterium (strain SURF_5)</name>
    <dbReference type="NCBI Taxonomy" id="2093360"/>
    <lineage>
        <taxon>Bacteria</taxon>
        <taxon>Pseudomonadati</taxon>
        <taxon>Candidatus Hydrogenedentota</taxon>
        <taxon>Candidatus Abyssobacteria</taxon>
    </lineage>
</organism>
<evidence type="ECO:0000256" key="7">
    <source>
        <dbReference type="ARBA" id="ARBA00022777"/>
    </source>
</evidence>
<dbReference type="GO" id="GO:0005524">
    <property type="term" value="F:ATP binding"/>
    <property type="evidence" value="ECO:0007669"/>
    <property type="project" value="UniProtKB-KW"/>
</dbReference>
<evidence type="ECO:0000259" key="13">
    <source>
        <dbReference type="PROSITE" id="PS50885"/>
    </source>
</evidence>
<evidence type="ECO:0000256" key="10">
    <source>
        <dbReference type="SAM" id="Coils"/>
    </source>
</evidence>
<dbReference type="PRINTS" id="PR00344">
    <property type="entry name" value="BCTRLSENSOR"/>
</dbReference>
<dbReference type="InterPro" id="IPR004358">
    <property type="entry name" value="Sig_transdc_His_kin-like_C"/>
</dbReference>
<evidence type="ECO:0000313" key="14">
    <source>
        <dbReference type="EMBL" id="RJP19701.1"/>
    </source>
</evidence>
<dbReference type="SUPFAM" id="SSF158472">
    <property type="entry name" value="HAMP domain-like"/>
    <property type="match status" value="1"/>
</dbReference>
<evidence type="ECO:0000259" key="12">
    <source>
        <dbReference type="PROSITE" id="PS50109"/>
    </source>
</evidence>
<feature type="domain" description="Histidine kinase" evidence="12">
    <location>
        <begin position="317"/>
        <end position="535"/>
    </location>
</feature>
<keyword evidence="11" id="KW-0812">Transmembrane</keyword>
<evidence type="ECO:0000256" key="5">
    <source>
        <dbReference type="ARBA" id="ARBA00022679"/>
    </source>
</evidence>
<keyword evidence="9" id="KW-0902">Two-component regulatory system</keyword>
<comment type="caution">
    <text evidence="14">The sequence shown here is derived from an EMBL/GenBank/DDBJ whole genome shotgun (WGS) entry which is preliminary data.</text>
</comment>
<dbReference type="Pfam" id="PF02518">
    <property type="entry name" value="HATPase_c"/>
    <property type="match status" value="1"/>
</dbReference>
<keyword evidence="6" id="KW-0547">Nucleotide-binding</keyword>
<dbReference type="Gene3D" id="3.30.565.10">
    <property type="entry name" value="Histidine kinase-like ATPase, C-terminal domain"/>
    <property type="match status" value="1"/>
</dbReference>
<proteinExistence type="predicted"/>
<comment type="catalytic activity">
    <reaction evidence="1">
        <text>ATP + protein L-histidine = ADP + protein N-phospho-L-histidine.</text>
        <dbReference type="EC" id="2.7.13.3"/>
    </reaction>
</comment>
<dbReference type="SMART" id="SM00387">
    <property type="entry name" value="HATPase_c"/>
    <property type="match status" value="1"/>
</dbReference>
<keyword evidence="10" id="KW-0175">Coiled coil</keyword>